<dbReference type="AlphaFoldDB" id="A0AAV5LIK6"/>
<name>A0AAV5LIK6_9ROSI</name>
<evidence type="ECO:0000313" key="2">
    <source>
        <dbReference type="EMBL" id="GKV37003.1"/>
    </source>
</evidence>
<accession>A0AAV5LIK6</accession>
<dbReference type="Proteomes" id="UP001054252">
    <property type="component" value="Unassembled WGS sequence"/>
</dbReference>
<evidence type="ECO:0000256" key="1">
    <source>
        <dbReference type="SAM" id="SignalP"/>
    </source>
</evidence>
<sequence length="47" mass="5209">MNNATIMLLRLVLHYFTVPPSTQVLDLCLSNLCLLNILSSSIPFAFA</sequence>
<feature type="signal peptide" evidence="1">
    <location>
        <begin position="1"/>
        <end position="22"/>
    </location>
</feature>
<feature type="chain" id="PRO_5043808957" evidence="1">
    <location>
        <begin position="23"/>
        <end position="47"/>
    </location>
</feature>
<protein>
    <submittedName>
        <fullName evidence="2">Uncharacterized protein</fullName>
    </submittedName>
</protein>
<gene>
    <name evidence="2" type="ORF">SLEP1_g45077</name>
</gene>
<proteinExistence type="predicted"/>
<evidence type="ECO:0000313" key="3">
    <source>
        <dbReference type="Proteomes" id="UP001054252"/>
    </source>
</evidence>
<keyword evidence="1" id="KW-0732">Signal</keyword>
<dbReference type="EMBL" id="BPVZ01000119">
    <property type="protein sequence ID" value="GKV37003.1"/>
    <property type="molecule type" value="Genomic_DNA"/>
</dbReference>
<comment type="caution">
    <text evidence="2">The sequence shown here is derived from an EMBL/GenBank/DDBJ whole genome shotgun (WGS) entry which is preliminary data.</text>
</comment>
<keyword evidence="3" id="KW-1185">Reference proteome</keyword>
<reference evidence="2 3" key="1">
    <citation type="journal article" date="2021" name="Commun. Biol.">
        <title>The genome of Shorea leprosula (Dipterocarpaceae) highlights the ecological relevance of drought in aseasonal tropical rainforests.</title>
        <authorList>
            <person name="Ng K.K.S."/>
            <person name="Kobayashi M.J."/>
            <person name="Fawcett J.A."/>
            <person name="Hatakeyama M."/>
            <person name="Paape T."/>
            <person name="Ng C.H."/>
            <person name="Ang C.C."/>
            <person name="Tnah L.H."/>
            <person name="Lee C.T."/>
            <person name="Nishiyama T."/>
            <person name="Sese J."/>
            <person name="O'Brien M.J."/>
            <person name="Copetti D."/>
            <person name="Mohd Noor M.I."/>
            <person name="Ong R.C."/>
            <person name="Putra M."/>
            <person name="Sireger I.Z."/>
            <person name="Indrioko S."/>
            <person name="Kosugi Y."/>
            <person name="Izuno A."/>
            <person name="Isagi Y."/>
            <person name="Lee S.L."/>
            <person name="Shimizu K.K."/>
        </authorList>
    </citation>
    <scope>NUCLEOTIDE SEQUENCE [LARGE SCALE GENOMIC DNA]</scope>
    <source>
        <strain evidence="2">214</strain>
    </source>
</reference>
<organism evidence="2 3">
    <name type="scientific">Rubroshorea leprosula</name>
    <dbReference type="NCBI Taxonomy" id="152421"/>
    <lineage>
        <taxon>Eukaryota</taxon>
        <taxon>Viridiplantae</taxon>
        <taxon>Streptophyta</taxon>
        <taxon>Embryophyta</taxon>
        <taxon>Tracheophyta</taxon>
        <taxon>Spermatophyta</taxon>
        <taxon>Magnoliopsida</taxon>
        <taxon>eudicotyledons</taxon>
        <taxon>Gunneridae</taxon>
        <taxon>Pentapetalae</taxon>
        <taxon>rosids</taxon>
        <taxon>malvids</taxon>
        <taxon>Malvales</taxon>
        <taxon>Dipterocarpaceae</taxon>
        <taxon>Rubroshorea</taxon>
    </lineage>
</organism>